<comment type="catalytic activity">
    <reaction evidence="10 11">
        <text>L-serine = pyruvate + NH4(+)</text>
        <dbReference type="Rhea" id="RHEA:19169"/>
        <dbReference type="ChEBI" id="CHEBI:15361"/>
        <dbReference type="ChEBI" id="CHEBI:28938"/>
        <dbReference type="ChEBI" id="CHEBI:33384"/>
        <dbReference type="EC" id="4.3.1.17"/>
    </reaction>
</comment>
<comment type="caution">
    <text evidence="13">The sequence shown here is derived from an EMBL/GenBank/DDBJ whole genome shotgun (WGS) entry which is preliminary data.</text>
</comment>
<dbReference type="PANTHER" id="PTHR30182:SF1">
    <property type="entry name" value="L-SERINE DEHYDRATASE 1"/>
    <property type="match status" value="1"/>
</dbReference>
<evidence type="ECO:0000313" key="13">
    <source>
        <dbReference type="EMBL" id="MFM9413315.1"/>
    </source>
</evidence>
<keyword evidence="8 11" id="KW-0411">Iron-sulfur</keyword>
<organism evidence="13 14">
    <name type="scientific">Peptococcus simiae</name>
    <dbReference type="NCBI Taxonomy" id="1643805"/>
    <lineage>
        <taxon>Bacteria</taxon>
        <taxon>Bacillati</taxon>
        <taxon>Bacillota</taxon>
        <taxon>Clostridia</taxon>
        <taxon>Eubacteriales</taxon>
        <taxon>Peptococcaceae</taxon>
        <taxon>Peptococcus</taxon>
    </lineage>
</organism>
<protein>
    <recommendedName>
        <fullName evidence="11">L-serine dehydratase</fullName>
        <ecNumber evidence="11">4.3.1.17</ecNumber>
    </recommendedName>
</protein>
<evidence type="ECO:0000256" key="11">
    <source>
        <dbReference type="RuleBase" id="RU366059"/>
    </source>
</evidence>
<keyword evidence="9 11" id="KW-0456">Lyase</keyword>
<dbReference type="EC" id="4.3.1.17" evidence="11"/>
<comment type="cofactor">
    <cofactor evidence="1 11">
        <name>[4Fe-4S] cluster</name>
        <dbReference type="ChEBI" id="CHEBI:49883"/>
    </cofactor>
</comment>
<evidence type="ECO:0000256" key="2">
    <source>
        <dbReference type="ARBA" id="ARBA00004742"/>
    </source>
</evidence>
<evidence type="ECO:0000256" key="3">
    <source>
        <dbReference type="ARBA" id="ARBA00008636"/>
    </source>
</evidence>
<comment type="similarity">
    <text evidence="3 11">Belongs to the iron-sulfur dependent L-serine dehydratase family.</text>
</comment>
<proteinExistence type="inferred from homology"/>
<evidence type="ECO:0000256" key="6">
    <source>
        <dbReference type="ARBA" id="ARBA00022723"/>
    </source>
</evidence>
<keyword evidence="5 11" id="KW-0004">4Fe-4S</keyword>
<dbReference type="InterPro" id="IPR051318">
    <property type="entry name" value="Fe-S_L-Ser"/>
</dbReference>
<dbReference type="EMBL" id="JBJUVG010000002">
    <property type="protein sequence ID" value="MFM9413315.1"/>
    <property type="molecule type" value="Genomic_DNA"/>
</dbReference>
<evidence type="ECO:0000256" key="4">
    <source>
        <dbReference type="ARBA" id="ARBA00022432"/>
    </source>
</evidence>
<sequence>MYTSAQLLKQACEENGLDLAEATLQHECEKTGTSREDYIEGLKERLAVMRQAGERARKTPLMSLSGLTGGNAYKLDQLAPENSYLGALPVKAMAIAVSTSEVNAKMGKIVAAPTAGAAGILPAAILVAEEALKLSEEEMIKGLLVAIAIGYIVATNATVSGAEGGCQVECGAAAAMAAAALVYLRQGDIDAVFDAASIALINIMGLVCDPVGGLVEFPCALRNAGGVMNAMSAADLALAGVESLVPFDEVVQALYAVGCSMPMQLRETAKGGVAVTPSAQSACQACGLK</sequence>
<dbReference type="NCBIfam" id="TIGR00718">
    <property type="entry name" value="sda_alpha"/>
    <property type="match status" value="1"/>
</dbReference>
<reference evidence="13 14" key="1">
    <citation type="journal article" date="2016" name="Int. J. Syst. Evol. Microbiol.">
        <title>Peptococcus simiae sp. nov., isolated from rhesus macaque faeces and emended description of the genus Peptococcus.</title>
        <authorList>
            <person name="Shkoporov A.N."/>
            <person name="Efimov B.A."/>
            <person name="Kondova I."/>
            <person name="Ouwerling B."/>
            <person name="Chaplin A.V."/>
            <person name="Shcherbakova V.A."/>
            <person name="Langermans J.A.M."/>
        </authorList>
    </citation>
    <scope>NUCLEOTIDE SEQUENCE [LARGE SCALE GENOMIC DNA]</scope>
    <source>
        <strain evidence="13 14">M108</strain>
    </source>
</reference>
<dbReference type="RefSeq" id="WP_408976926.1">
    <property type="nucleotide sequence ID" value="NZ_JBJUVG010000002.1"/>
</dbReference>
<keyword evidence="6 11" id="KW-0479">Metal-binding</keyword>
<evidence type="ECO:0000256" key="8">
    <source>
        <dbReference type="ARBA" id="ARBA00023014"/>
    </source>
</evidence>
<name>A0ABW9GXW8_9FIRM</name>
<dbReference type="Proteomes" id="UP001631949">
    <property type="component" value="Unassembled WGS sequence"/>
</dbReference>
<comment type="pathway">
    <text evidence="2">Carbohydrate biosynthesis; gluconeogenesis.</text>
</comment>
<dbReference type="InterPro" id="IPR005130">
    <property type="entry name" value="Ser_deHydtase-like_asu"/>
</dbReference>
<evidence type="ECO:0000259" key="12">
    <source>
        <dbReference type="Pfam" id="PF03313"/>
    </source>
</evidence>
<keyword evidence="7 11" id="KW-0408">Iron</keyword>
<gene>
    <name evidence="13" type="primary">sdaAA</name>
    <name evidence="13" type="ORF">ACKQTC_02910</name>
</gene>
<dbReference type="GO" id="GO:0003941">
    <property type="term" value="F:L-serine ammonia-lyase activity"/>
    <property type="evidence" value="ECO:0007669"/>
    <property type="project" value="UniProtKB-EC"/>
</dbReference>
<keyword evidence="4 11" id="KW-0312">Gluconeogenesis</keyword>
<evidence type="ECO:0000256" key="5">
    <source>
        <dbReference type="ARBA" id="ARBA00022485"/>
    </source>
</evidence>
<evidence type="ECO:0000256" key="9">
    <source>
        <dbReference type="ARBA" id="ARBA00023239"/>
    </source>
</evidence>
<evidence type="ECO:0000256" key="1">
    <source>
        <dbReference type="ARBA" id="ARBA00001966"/>
    </source>
</evidence>
<evidence type="ECO:0000256" key="7">
    <source>
        <dbReference type="ARBA" id="ARBA00023004"/>
    </source>
</evidence>
<accession>A0ABW9GXW8</accession>
<keyword evidence="14" id="KW-1185">Reference proteome</keyword>
<feature type="domain" description="Serine dehydratase-like alpha subunit" evidence="12">
    <location>
        <begin position="14"/>
        <end position="274"/>
    </location>
</feature>
<dbReference type="PANTHER" id="PTHR30182">
    <property type="entry name" value="L-SERINE DEHYDRATASE"/>
    <property type="match status" value="1"/>
</dbReference>
<evidence type="ECO:0000313" key="14">
    <source>
        <dbReference type="Proteomes" id="UP001631949"/>
    </source>
</evidence>
<dbReference type="InterPro" id="IPR004642">
    <property type="entry name" value="Ser_deHydtase_asu"/>
</dbReference>
<evidence type="ECO:0000256" key="10">
    <source>
        <dbReference type="ARBA" id="ARBA00049406"/>
    </source>
</evidence>
<dbReference type="Pfam" id="PF03313">
    <property type="entry name" value="SDH_alpha"/>
    <property type="match status" value="1"/>
</dbReference>